<accession>H6NNE8</accession>
<evidence type="ECO:0000313" key="2">
    <source>
        <dbReference type="EMBL" id="AFC32527.1"/>
    </source>
</evidence>
<feature type="region of interest" description="Disordered" evidence="1">
    <location>
        <begin position="69"/>
        <end position="92"/>
    </location>
</feature>
<gene>
    <name evidence="2" type="ORF">PM3016_5857</name>
</gene>
<evidence type="ECO:0000256" key="1">
    <source>
        <dbReference type="SAM" id="MobiDB-lite"/>
    </source>
</evidence>
<dbReference type="Proteomes" id="UP000007523">
    <property type="component" value="Chromosome"/>
</dbReference>
<keyword evidence="3" id="KW-1185">Reference proteome</keyword>
<evidence type="ECO:0000313" key="3">
    <source>
        <dbReference type="Proteomes" id="UP000007523"/>
    </source>
</evidence>
<organism evidence="2 3">
    <name type="scientific">Paenibacillus mucilaginosus 3016</name>
    <dbReference type="NCBI Taxonomy" id="1116391"/>
    <lineage>
        <taxon>Bacteria</taxon>
        <taxon>Bacillati</taxon>
        <taxon>Bacillota</taxon>
        <taxon>Bacilli</taxon>
        <taxon>Bacillales</taxon>
        <taxon>Paenibacillaceae</taxon>
        <taxon>Paenibacillus</taxon>
    </lineage>
</organism>
<protein>
    <submittedName>
        <fullName evidence="2">Uncharacterized protein</fullName>
    </submittedName>
</protein>
<dbReference type="EMBL" id="CP003235">
    <property type="protein sequence ID" value="AFC32527.1"/>
    <property type="molecule type" value="Genomic_DNA"/>
</dbReference>
<feature type="region of interest" description="Disordered" evidence="1">
    <location>
        <begin position="1"/>
        <end position="45"/>
    </location>
</feature>
<dbReference type="STRING" id="1116391.PM3016_5857"/>
<dbReference type="KEGG" id="pmq:PM3016_5857"/>
<sequence length="92" mass="9960">MTGDVRQPVPPKPGGAGAAMPPAVQIGGKACTSKPRRRGNTRVPAWSTIGGRLQRISFQRRPYFLNFTTMPYHGRDSRPGQAKVSTKPGEKS</sequence>
<proteinExistence type="predicted"/>
<name>H6NNE8_9BACL</name>
<reference evidence="2 3" key="1">
    <citation type="journal article" date="2012" name="J. Bacteriol.">
        <title>Complete Genome Sequence of Paenibacillus mucilaginosus 3016, a Bacterium Functional as Microbial Fertilizer.</title>
        <authorList>
            <person name="Ma M."/>
            <person name="Wang Z."/>
            <person name="Li L."/>
            <person name="Jiang X."/>
            <person name="Guan D."/>
            <person name="Cao F."/>
            <person name="Chen H."/>
            <person name="Wang X."/>
            <person name="Shen D."/>
            <person name="Du B."/>
            <person name="Li J."/>
        </authorList>
    </citation>
    <scope>NUCLEOTIDE SEQUENCE [LARGE SCALE GENOMIC DNA]</scope>
    <source>
        <strain evidence="2 3">3016</strain>
    </source>
</reference>
<dbReference type="HOGENOM" id="CLU_2410468_0_0_9"/>
<dbReference type="AlphaFoldDB" id="H6NNE8"/>